<dbReference type="InterPro" id="IPR011010">
    <property type="entry name" value="DNA_brk_join_enz"/>
</dbReference>
<feature type="domain" description="Tyr recombinase" evidence="5">
    <location>
        <begin position="173"/>
        <end position="358"/>
    </location>
</feature>
<dbReference type="InterPro" id="IPR044068">
    <property type="entry name" value="CB"/>
</dbReference>
<reference evidence="7" key="1">
    <citation type="submission" date="2020-12" db="EMBL/GenBank/DDBJ databases">
        <authorList>
            <person name="Liu H."/>
        </authorList>
    </citation>
    <scope>NUCLEOTIDE SEQUENCE</scope>
    <source>
        <strain evidence="7">B2</strain>
    </source>
</reference>
<sequence>MGSDMLVQRVLQPAGGDESWTVLDDDFAVIEPIEMFLAHLTVIERSPATVRSYAFDLRDYFQFLQVHQTGWATVTLADLGRLAGWLRLAPDARAGTVTALPTVRAHCSATTINRKLSAIGSFYRFHARHGVSCADLLTTIEPHGSRSSSWRPFLAHLGNRDRRKTLKLTPQRRLPRALTDEQVTAILASCDRLRDRFLIALLAGTGMRVGEALGLRHEDIDPAGRLVRVRARRNSNHARVKSGPREIPVAPALIRLYTDYLVTEYGDLDCDYVFVNLWAGNHGEPWRYWNVTDLIARLRRRSGIEFTAHMFRHTYATELLRREVPAEVVQKLLGHASITTTVGTYAYLDISHVRDVLERSGWLTRAVGALTPTEGER</sequence>
<dbReference type="Gene3D" id="1.10.443.10">
    <property type="entry name" value="Intergrase catalytic core"/>
    <property type="match status" value="1"/>
</dbReference>
<dbReference type="InterPro" id="IPR002104">
    <property type="entry name" value="Integrase_catalytic"/>
</dbReference>
<dbReference type="EMBL" id="MW378985">
    <property type="protein sequence ID" value="QTK22463.1"/>
    <property type="molecule type" value="Genomic_DNA"/>
</dbReference>
<organism evidence="7">
    <name type="scientific">Rhodococcus sp. B2</name>
    <dbReference type="NCBI Taxonomy" id="1185468"/>
    <lineage>
        <taxon>Bacteria</taxon>
        <taxon>Bacillati</taxon>
        <taxon>Actinomycetota</taxon>
        <taxon>Actinomycetes</taxon>
        <taxon>Mycobacteriales</taxon>
        <taxon>Nocardiaceae</taxon>
        <taxon>Rhodococcus</taxon>
    </lineage>
</organism>
<keyword evidence="1" id="KW-0229">DNA integration</keyword>
<protein>
    <submittedName>
        <fullName evidence="7">Integrase</fullName>
    </submittedName>
</protein>
<dbReference type="InterPro" id="IPR050090">
    <property type="entry name" value="Tyrosine_recombinase_XerCD"/>
</dbReference>
<dbReference type="PROSITE" id="PS51898">
    <property type="entry name" value="TYR_RECOMBINASE"/>
    <property type="match status" value="1"/>
</dbReference>
<evidence type="ECO:0000256" key="4">
    <source>
        <dbReference type="PROSITE-ProRule" id="PRU01248"/>
    </source>
</evidence>
<evidence type="ECO:0000259" key="6">
    <source>
        <dbReference type="PROSITE" id="PS51900"/>
    </source>
</evidence>
<evidence type="ECO:0000256" key="3">
    <source>
        <dbReference type="ARBA" id="ARBA00023172"/>
    </source>
</evidence>
<dbReference type="GO" id="GO:0003677">
    <property type="term" value="F:DNA binding"/>
    <property type="evidence" value="ECO:0007669"/>
    <property type="project" value="UniProtKB-UniRule"/>
</dbReference>
<dbReference type="AlphaFoldDB" id="A0A8A6W575"/>
<evidence type="ECO:0000256" key="1">
    <source>
        <dbReference type="ARBA" id="ARBA00022908"/>
    </source>
</evidence>
<evidence type="ECO:0000256" key="2">
    <source>
        <dbReference type="ARBA" id="ARBA00023125"/>
    </source>
</evidence>
<dbReference type="SUPFAM" id="SSF56349">
    <property type="entry name" value="DNA breaking-rejoining enzymes"/>
    <property type="match status" value="1"/>
</dbReference>
<dbReference type="PROSITE" id="PS51900">
    <property type="entry name" value="CB"/>
    <property type="match status" value="1"/>
</dbReference>
<dbReference type="GO" id="GO:0006310">
    <property type="term" value="P:DNA recombination"/>
    <property type="evidence" value="ECO:0007669"/>
    <property type="project" value="UniProtKB-KW"/>
</dbReference>
<evidence type="ECO:0000259" key="5">
    <source>
        <dbReference type="PROSITE" id="PS51898"/>
    </source>
</evidence>
<dbReference type="Pfam" id="PF02899">
    <property type="entry name" value="Phage_int_SAM_1"/>
    <property type="match status" value="1"/>
</dbReference>
<reference evidence="7" key="2">
    <citation type="journal article" name="Microb. Cell Fact.">
        <title>A bifunctional enzyme belonging to cytochrome P450 family involved in the O-dealkylation and N-dealkoxymethylation toward chloroacetanilide herbicides in Rhodococcus sp. B2.</title>
        <authorList>
            <person name="Liu H.M."/>
            <person name="Yuan M."/>
            <person name="Liu A.M."/>
            <person name="Ren L."/>
            <person name="Zhu G.P."/>
            <person name="Sun L.N."/>
        </authorList>
    </citation>
    <scope>NUCLEOTIDE SEQUENCE</scope>
    <source>
        <strain evidence="7">B2</strain>
    </source>
</reference>
<keyword evidence="2 4" id="KW-0238">DNA-binding</keyword>
<accession>A0A8A6W575</accession>
<proteinExistence type="predicted"/>
<dbReference type="Pfam" id="PF00589">
    <property type="entry name" value="Phage_integrase"/>
    <property type="match status" value="1"/>
</dbReference>
<keyword evidence="3" id="KW-0233">DNA recombination</keyword>
<dbReference type="GO" id="GO:0015074">
    <property type="term" value="P:DNA integration"/>
    <property type="evidence" value="ECO:0007669"/>
    <property type="project" value="UniProtKB-KW"/>
</dbReference>
<feature type="domain" description="Core-binding (CB)" evidence="6">
    <location>
        <begin position="27"/>
        <end position="127"/>
    </location>
</feature>
<name>A0A8A6W575_9NOCA</name>
<dbReference type="PANTHER" id="PTHR30349">
    <property type="entry name" value="PHAGE INTEGRASE-RELATED"/>
    <property type="match status" value="1"/>
</dbReference>
<dbReference type="InterPro" id="IPR013762">
    <property type="entry name" value="Integrase-like_cat_sf"/>
</dbReference>
<dbReference type="InterPro" id="IPR010998">
    <property type="entry name" value="Integrase_recombinase_N"/>
</dbReference>
<dbReference type="Gene3D" id="1.10.150.130">
    <property type="match status" value="1"/>
</dbReference>
<dbReference type="InterPro" id="IPR004107">
    <property type="entry name" value="Integrase_SAM-like_N"/>
</dbReference>
<evidence type="ECO:0000313" key="7">
    <source>
        <dbReference type="EMBL" id="QTK22463.1"/>
    </source>
</evidence>